<keyword evidence="6" id="KW-1185">Reference proteome</keyword>
<dbReference type="SMART" id="SM01110">
    <property type="entry name" value="Cutinase"/>
    <property type="match status" value="1"/>
</dbReference>
<keyword evidence="4" id="KW-0732">Signal</keyword>
<evidence type="ECO:0000256" key="3">
    <source>
        <dbReference type="SAM" id="MobiDB-lite"/>
    </source>
</evidence>
<evidence type="ECO:0000313" key="5">
    <source>
        <dbReference type="EMBL" id="CAH0058083.1"/>
    </source>
</evidence>
<evidence type="ECO:0000256" key="2">
    <source>
        <dbReference type="ARBA" id="ARBA00023157"/>
    </source>
</evidence>
<protein>
    <recommendedName>
        <fullName evidence="7">Cutinase</fullName>
    </recommendedName>
</protein>
<gene>
    <name evidence="5" type="ORF">CSOL1703_00008561</name>
</gene>
<accession>A0A9N9ZM55</accession>
<dbReference type="GO" id="GO:0052689">
    <property type="term" value="F:carboxylic ester hydrolase activity"/>
    <property type="evidence" value="ECO:0007669"/>
    <property type="project" value="UniProtKB-ARBA"/>
</dbReference>
<dbReference type="Gene3D" id="3.40.50.1820">
    <property type="entry name" value="alpha/beta hydrolase"/>
    <property type="match status" value="1"/>
</dbReference>
<name>A0A9N9ZM55_9HYPO</name>
<dbReference type="Proteomes" id="UP000775872">
    <property type="component" value="Unassembled WGS sequence"/>
</dbReference>
<dbReference type="SUPFAM" id="SSF53474">
    <property type="entry name" value="alpha/beta-Hydrolases"/>
    <property type="match status" value="1"/>
</dbReference>
<reference evidence="5" key="1">
    <citation type="submission" date="2021-10" db="EMBL/GenBank/DDBJ databases">
        <authorList>
            <person name="Piombo E."/>
        </authorList>
    </citation>
    <scope>NUCLEOTIDE SEQUENCE</scope>
</reference>
<feature type="compositionally biased region" description="Polar residues" evidence="3">
    <location>
        <begin position="261"/>
        <end position="314"/>
    </location>
</feature>
<feature type="signal peptide" evidence="4">
    <location>
        <begin position="1"/>
        <end position="16"/>
    </location>
</feature>
<feature type="compositionally biased region" description="Low complexity" evidence="3">
    <location>
        <begin position="242"/>
        <end position="260"/>
    </location>
</feature>
<sequence length="480" mass="48798">MRSLTLPILFAGSAAARTFNFETRADGCKDVHIFLAKGNNEPYPGRQGKLVNAICDGLPSCDYEDILFNNPGGSDYCVATNEGMVNGKAQVIAYNEKCPDSKLVLSGFSQGGDVVSSILAGGGGDIFGCTYPATTPLGASSKAGKQRSIVAAAMTFGDVRHTANQPWNVLDGASGQGVLPRGPEMLAELAKYGAALRDYCNAGDGVCGDGNVVDEHLNYFDKYSNIAAEFVHERLRAVSGPTSTSTSASSTSASSTVSTSKTPGATNSVTSSTFSHPNNATVTSGHNSGTTSAPGVSVTVPNNGNKPGVTSQPAPITTVITQTLTVTEDCESKGSTFFETVTLTAKCPICTKIPEYATVTDLYEGPTTTGTQGAFVSNGNHFPVQTGTAQPSNGPKWTTFTTAGHVTTAYIPGGSAQPSSGLGGKPGNSDTNSSGPGSPTKPSSASGNSPASPSAPVSGAAAMLPHFAGAIAVVLAMMAF</sequence>
<evidence type="ECO:0000256" key="4">
    <source>
        <dbReference type="SAM" id="SignalP"/>
    </source>
</evidence>
<dbReference type="Pfam" id="PF01083">
    <property type="entry name" value="Cutinase"/>
    <property type="match status" value="1"/>
</dbReference>
<evidence type="ECO:0000256" key="1">
    <source>
        <dbReference type="ARBA" id="ARBA00022801"/>
    </source>
</evidence>
<keyword evidence="2" id="KW-1015">Disulfide bond</keyword>
<dbReference type="PANTHER" id="PTHR33630:SF13">
    <property type="entry name" value="ACETYLXYLAN ESTERASE"/>
    <property type="match status" value="1"/>
</dbReference>
<feature type="compositionally biased region" description="Low complexity" evidence="3">
    <location>
        <begin position="433"/>
        <end position="458"/>
    </location>
</feature>
<proteinExistence type="predicted"/>
<dbReference type="EMBL" id="CABFOC020000082">
    <property type="protein sequence ID" value="CAH0058083.1"/>
    <property type="molecule type" value="Genomic_DNA"/>
</dbReference>
<dbReference type="OrthoDB" id="2586582at2759"/>
<keyword evidence="1" id="KW-0378">Hydrolase</keyword>
<comment type="caution">
    <text evidence="5">The sequence shown here is derived from an EMBL/GenBank/DDBJ whole genome shotgun (WGS) entry which is preliminary data.</text>
</comment>
<organism evidence="5 6">
    <name type="scientific">Clonostachys solani</name>
    <dbReference type="NCBI Taxonomy" id="160281"/>
    <lineage>
        <taxon>Eukaryota</taxon>
        <taxon>Fungi</taxon>
        <taxon>Dikarya</taxon>
        <taxon>Ascomycota</taxon>
        <taxon>Pezizomycotina</taxon>
        <taxon>Sordariomycetes</taxon>
        <taxon>Hypocreomycetidae</taxon>
        <taxon>Hypocreales</taxon>
        <taxon>Bionectriaceae</taxon>
        <taxon>Clonostachys</taxon>
    </lineage>
</organism>
<dbReference type="AlphaFoldDB" id="A0A9N9ZM55"/>
<feature type="region of interest" description="Disordered" evidence="3">
    <location>
        <begin position="240"/>
        <end position="314"/>
    </location>
</feature>
<feature type="chain" id="PRO_5040377428" description="Cutinase" evidence="4">
    <location>
        <begin position="17"/>
        <end position="480"/>
    </location>
</feature>
<dbReference type="InterPro" id="IPR029058">
    <property type="entry name" value="AB_hydrolase_fold"/>
</dbReference>
<evidence type="ECO:0008006" key="7">
    <source>
        <dbReference type="Google" id="ProtNLM"/>
    </source>
</evidence>
<dbReference type="PANTHER" id="PTHR33630">
    <property type="entry name" value="CUTINASE RV1984C-RELATED-RELATED"/>
    <property type="match status" value="1"/>
</dbReference>
<dbReference type="InterPro" id="IPR000675">
    <property type="entry name" value="Cutinase/axe"/>
</dbReference>
<feature type="region of interest" description="Disordered" evidence="3">
    <location>
        <begin position="408"/>
        <end position="458"/>
    </location>
</feature>
<evidence type="ECO:0000313" key="6">
    <source>
        <dbReference type="Proteomes" id="UP000775872"/>
    </source>
</evidence>